<evidence type="ECO:0000256" key="4">
    <source>
        <dbReference type="ARBA" id="ARBA00022842"/>
    </source>
</evidence>
<evidence type="ECO:0000256" key="2">
    <source>
        <dbReference type="ARBA" id="ARBA00022741"/>
    </source>
</evidence>
<dbReference type="SUPFAM" id="SSF52540">
    <property type="entry name" value="P-loop containing nucleoside triphosphate hydrolases"/>
    <property type="match status" value="1"/>
</dbReference>
<accession>A0A841RBL9</accession>
<dbReference type="PRINTS" id="PR00326">
    <property type="entry name" value="GTP1OBG"/>
</dbReference>
<dbReference type="SUPFAM" id="SSF81271">
    <property type="entry name" value="TGS-like"/>
    <property type="match status" value="1"/>
</dbReference>
<dbReference type="Gene3D" id="3.10.20.30">
    <property type="match status" value="1"/>
</dbReference>
<dbReference type="PANTHER" id="PTHR23305">
    <property type="entry name" value="OBG GTPASE FAMILY"/>
    <property type="match status" value="1"/>
</dbReference>
<dbReference type="HAMAP" id="MF_00944">
    <property type="entry name" value="YchF_OLA1_ATPase"/>
    <property type="match status" value="1"/>
</dbReference>
<dbReference type="CDD" id="cd01900">
    <property type="entry name" value="YchF"/>
    <property type="match status" value="1"/>
</dbReference>
<dbReference type="InterPro" id="IPR027417">
    <property type="entry name" value="P-loop_NTPase"/>
</dbReference>
<dbReference type="Gene3D" id="3.40.50.300">
    <property type="entry name" value="P-loop containing nucleotide triphosphate hydrolases"/>
    <property type="match status" value="1"/>
</dbReference>
<feature type="binding site" evidence="5">
    <location>
        <begin position="12"/>
        <end position="17"/>
    </location>
    <ligand>
        <name>ATP</name>
        <dbReference type="ChEBI" id="CHEBI:30616"/>
    </ligand>
</feature>
<name>A0A841RBL9_9SPIO</name>
<dbReference type="InterPro" id="IPR012675">
    <property type="entry name" value="Beta-grasp_dom_sf"/>
</dbReference>
<keyword evidence="2 5" id="KW-0547">Nucleotide-binding</keyword>
<dbReference type="PANTHER" id="PTHR23305:SF18">
    <property type="entry name" value="OBG-TYPE G DOMAIN-CONTAINING PROTEIN"/>
    <property type="match status" value="1"/>
</dbReference>
<dbReference type="InterPro" id="IPR006073">
    <property type="entry name" value="GTP-bd"/>
</dbReference>
<comment type="function">
    <text evidence="5">ATPase that binds to both the 70S ribosome and the 50S ribosomal subunit in a nucleotide-independent manner.</text>
</comment>
<protein>
    <recommendedName>
        <fullName evidence="5">Ribosome-binding ATPase YchF</fullName>
    </recommendedName>
</protein>
<dbReference type="InterPro" id="IPR013029">
    <property type="entry name" value="YchF_C"/>
</dbReference>
<dbReference type="RefSeq" id="WP_184747341.1">
    <property type="nucleotide sequence ID" value="NZ_JACHGJ010000005.1"/>
</dbReference>
<dbReference type="EMBL" id="JACHGJ010000005">
    <property type="protein sequence ID" value="MBB6481096.1"/>
    <property type="molecule type" value="Genomic_DNA"/>
</dbReference>
<dbReference type="InterPro" id="IPR031167">
    <property type="entry name" value="G_OBG"/>
</dbReference>
<evidence type="ECO:0000313" key="7">
    <source>
        <dbReference type="EMBL" id="MBB6481096.1"/>
    </source>
</evidence>
<dbReference type="InterPro" id="IPR041706">
    <property type="entry name" value="YchF_N"/>
</dbReference>
<dbReference type="PIRSF" id="PIRSF006641">
    <property type="entry name" value="CHP00092"/>
    <property type="match status" value="1"/>
</dbReference>
<comment type="caution">
    <text evidence="7">The sequence shown here is derived from an EMBL/GenBank/DDBJ whole genome shotgun (WGS) entry which is preliminary data.</text>
</comment>
<keyword evidence="4" id="KW-0460">Magnesium</keyword>
<proteinExistence type="inferred from homology"/>
<sequence>MGLNCGIVGLPNVGKSTIFSALTSAPAEAANYPFCTIDPNVGIVNVPDKRLDKIVELVPTKKIVPAIVEFVDIAGLVKGASKGEGLGNKFLANIREVGMIVHVVRCFENDDIIHVNNKIDPAGDIETINIELAFADLATVENRIQKNERFTRSGDKDVRKKALAMAPLLERLKEHLENGESVRSMGLTDDELSLIYDLHLITQKKQIFVCNVDEEGLDGESDYVRAVKEIAEKEQTQAIVLCGRLEADIASLDDDEERAVFLQEAGLEESGLSKLISTAYTELGLRTFFTVGETEDRAWTFHEGFKAPQAAGVIHSDFERGFIKAEVFHCDDLFQEGTEQKIKAAGKLRIEGKEYVVQDGDVMHFKFNV</sequence>
<organism evidence="7 8">
    <name type="scientific">Spirochaeta isovalerica</name>
    <dbReference type="NCBI Taxonomy" id="150"/>
    <lineage>
        <taxon>Bacteria</taxon>
        <taxon>Pseudomonadati</taxon>
        <taxon>Spirochaetota</taxon>
        <taxon>Spirochaetia</taxon>
        <taxon>Spirochaetales</taxon>
        <taxon>Spirochaetaceae</taxon>
        <taxon>Spirochaeta</taxon>
    </lineage>
</organism>
<evidence type="ECO:0000256" key="3">
    <source>
        <dbReference type="ARBA" id="ARBA00022840"/>
    </source>
</evidence>
<dbReference type="GO" id="GO:0016887">
    <property type="term" value="F:ATP hydrolysis activity"/>
    <property type="evidence" value="ECO:0007669"/>
    <property type="project" value="UniProtKB-UniRule"/>
</dbReference>
<keyword evidence="1" id="KW-0479">Metal-binding</keyword>
<dbReference type="Pfam" id="PF01926">
    <property type="entry name" value="MMR_HSR1"/>
    <property type="match status" value="1"/>
</dbReference>
<comment type="similarity">
    <text evidence="5">Belongs to the TRAFAC class OBG-HflX-like GTPase superfamily. OBG GTPase family. YchF/OLA1 subfamily.</text>
</comment>
<dbReference type="FunFam" id="1.10.150.300:FF:000001">
    <property type="entry name" value="Ribosome-binding ATPase YchF"/>
    <property type="match status" value="1"/>
</dbReference>
<dbReference type="GO" id="GO:0043023">
    <property type="term" value="F:ribosomal large subunit binding"/>
    <property type="evidence" value="ECO:0007669"/>
    <property type="project" value="UniProtKB-UniRule"/>
</dbReference>
<reference evidence="7 8" key="1">
    <citation type="submission" date="2020-08" db="EMBL/GenBank/DDBJ databases">
        <title>Genomic Encyclopedia of Type Strains, Phase IV (KMG-IV): sequencing the most valuable type-strain genomes for metagenomic binning, comparative biology and taxonomic classification.</title>
        <authorList>
            <person name="Goeker M."/>
        </authorList>
    </citation>
    <scope>NUCLEOTIDE SEQUENCE [LARGE SCALE GENOMIC DNA]</scope>
    <source>
        <strain evidence="7 8">DSM 2461</strain>
    </source>
</reference>
<evidence type="ECO:0000259" key="6">
    <source>
        <dbReference type="PROSITE" id="PS51710"/>
    </source>
</evidence>
<dbReference type="PROSITE" id="PS51710">
    <property type="entry name" value="G_OBG"/>
    <property type="match status" value="1"/>
</dbReference>
<dbReference type="CDD" id="cd04867">
    <property type="entry name" value="TGS_YchF_OLA1"/>
    <property type="match status" value="1"/>
</dbReference>
<keyword evidence="8" id="KW-1185">Reference proteome</keyword>
<dbReference type="AlphaFoldDB" id="A0A841RBL9"/>
<dbReference type="InterPro" id="IPR004396">
    <property type="entry name" value="ATPase_YchF/OLA1"/>
</dbReference>
<dbReference type="GO" id="GO:0005524">
    <property type="term" value="F:ATP binding"/>
    <property type="evidence" value="ECO:0007669"/>
    <property type="project" value="UniProtKB-UniRule"/>
</dbReference>
<evidence type="ECO:0000256" key="1">
    <source>
        <dbReference type="ARBA" id="ARBA00022723"/>
    </source>
</evidence>
<dbReference type="Pfam" id="PF06071">
    <property type="entry name" value="YchF-GTPase_C"/>
    <property type="match status" value="1"/>
</dbReference>
<dbReference type="GO" id="GO:0005525">
    <property type="term" value="F:GTP binding"/>
    <property type="evidence" value="ECO:0007669"/>
    <property type="project" value="InterPro"/>
</dbReference>
<dbReference type="Proteomes" id="UP000587760">
    <property type="component" value="Unassembled WGS sequence"/>
</dbReference>
<evidence type="ECO:0000256" key="5">
    <source>
        <dbReference type="HAMAP-Rule" id="MF_00944"/>
    </source>
</evidence>
<dbReference type="InterPro" id="IPR023192">
    <property type="entry name" value="TGS-like_dom_sf"/>
</dbReference>
<evidence type="ECO:0000313" key="8">
    <source>
        <dbReference type="Proteomes" id="UP000587760"/>
    </source>
</evidence>
<dbReference type="GO" id="GO:0046872">
    <property type="term" value="F:metal ion binding"/>
    <property type="evidence" value="ECO:0007669"/>
    <property type="project" value="UniProtKB-KW"/>
</dbReference>
<dbReference type="InterPro" id="IPR012676">
    <property type="entry name" value="TGS-like"/>
</dbReference>
<dbReference type="NCBIfam" id="TIGR00092">
    <property type="entry name" value="redox-regulated ATPase YchF"/>
    <property type="match status" value="1"/>
</dbReference>
<keyword evidence="3 5" id="KW-0067">ATP-binding</keyword>
<gene>
    <name evidence="5" type="primary">ychF</name>
    <name evidence="7" type="ORF">HNR50_002769</name>
</gene>
<dbReference type="FunFam" id="3.10.20.30:FF:000001">
    <property type="entry name" value="Ribosome-binding ATPase YchF"/>
    <property type="match status" value="1"/>
</dbReference>
<feature type="domain" description="OBG-type G" evidence="6">
    <location>
        <begin position="3"/>
        <end position="261"/>
    </location>
</feature>
<dbReference type="GO" id="GO:0005737">
    <property type="term" value="C:cytoplasm"/>
    <property type="evidence" value="ECO:0007669"/>
    <property type="project" value="TreeGrafter"/>
</dbReference>
<dbReference type="Gene3D" id="1.10.150.300">
    <property type="entry name" value="TGS-like domain"/>
    <property type="match status" value="1"/>
</dbReference>